<reference evidence="1" key="1">
    <citation type="submission" date="2022-09" db="EMBL/GenBank/DDBJ databases">
        <title>Complete genome sequence of Rossellomorea vietnamensis strain RL-WG62, a newly isolated PGPR with the potential for plant salinity stress alleviation.</title>
        <authorList>
            <person name="Ren L."/>
            <person name="Wang G."/>
            <person name="Hu H."/>
        </authorList>
    </citation>
    <scope>NUCLEOTIDE SEQUENCE</scope>
    <source>
        <strain evidence="1">RL-WG62</strain>
    </source>
</reference>
<evidence type="ECO:0000313" key="2">
    <source>
        <dbReference type="Proteomes" id="UP001064027"/>
    </source>
</evidence>
<dbReference type="EMBL" id="CP104558">
    <property type="protein sequence ID" value="UXH44280.1"/>
    <property type="molecule type" value="Genomic_DNA"/>
</dbReference>
<keyword evidence="2" id="KW-1185">Reference proteome</keyword>
<accession>A0ACD4C6J6</accession>
<evidence type="ECO:0000313" key="1">
    <source>
        <dbReference type="EMBL" id="UXH44280.1"/>
    </source>
</evidence>
<name>A0ACD4C6J6_9BACI</name>
<sequence>MGGRGFNMAMGGNPAVFDEKPAEIGKNPAGLRHYPAVMVENPAEIQQNPAELHIYLKPIKRPSPKQKKPGGKSHQTQLFSHFPYGIRSAFF</sequence>
<proteinExistence type="predicted"/>
<organism evidence="1 2">
    <name type="scientific">Rossellomorea vietnamensis</name>
    <dbReference type="NCBI Taxonomy" id="218284"/>
    <lineage>
        <taxon>Bacteria</taxon>
        <taxon>Bacillati</taxon>
        <taxon>Bacillota</taxon>
        <taxon>Bacilli</taxon>
        <taxon>Bacillales</taxon>
        <taxon>Bacillaceae</taxon>
        <taxon>Rossellomorea</taxon>
    </lineage>
</organism>
<protein>
    <submittedName>
        <fullName evidence="1">Uncharacterized protein</fullName>
    </submittedName>
</protein>
<dbReference type="Proteomes" id="UP001064027">
    <property type="component" value="Chromosome"/>
</dbReference>
<gene>
    <name evidence="1" type="ORF">N5C46_22065</name>
</gene>